<reference evidence="8 9" key="1">
    <citation type="submission" date="2021-02" db="EMBL/GenBank/DDBJ databases">
        <title>Genome Streptomyces sp. RHZ10.</title>
        <authorList>
            <person name="Besaury L."/>
        </authorList>
    </citation>
    <scope>NUCLEOTIDE SEQUENCE [LARGE SCALE GENOMIC DNA]</scope>
    <source>
        <strain evidence="8 9">RHZ10</strain>
    </source>
</reference>
<dbReference type="Pfam" id="PF23562">
    <property type="entry name" value="AMP-binding_C_3"/>
    <property type="match status" value="1"/>
</dbReference>
<proteinExistence type="inferred from homology"/>
<evidence type="ECO:0000256" key="6">
    <source>
        <dbReference type="SAM" id="MobiDB-lite"/>
    </source>
</evidence>
<keyword evidence="3" id="KW-0276">Fatty acid metabolism</keyword>
<dbReference type="InterPro" id="IPR000873">
    <property type="entry name" value="AMP-dep_synth/lig_dom"/>
</dbReference>
<comment type="caution">
    <text evidence="8">The sequence shown here is derived from an EMBL/GenBank/DDBJ whole genome shotgun (WGS) entry which is preliminary data.</text>
</comment>
<dbReference type="PANTHER" id="PTHR43272:SF32">
    <property type="entry name" value="AMP-DEPENDENT SYNTHETASE_LIGASE DOMAIN-CONTAINING PROTEIN"/>
    <property type="match status" value="1"/>
</dbReference>
<gene>
    <name evidence="8" type="ORF">JS521_23140</name>
</gene>
<organism evidence="8 9">
    <name type="scientific">Streptomyces durocortorensis</name>
    <dbReference type="NCBI Taxonomy" id="2811104"/>
    <lineage>
        <taxon>Bacteria</taxon>
        <taxon>Bacillati</taxon>
        <taxon>Actinomycetota</taxon>
        <taxon>Actinomycetes</taxon>
        <taxon>Kitasatosporales</taxon>
        <taxon>Streptomycetaceae</taxon>
        <taxon>Streptomyces</taxon>
    </lineage>
</organism>
<dbReference type="InterPro" id="IPR020845">
    <property type="entry name" value="AMP-binding_CS"/>
</dbReference>
<evidence type="ECO:0000256" key="3">
    <source>
        <dbReference type="ARBA" id="ARBA00022832"/>
    </source>
</evidence>
<dbReference type="Pfam" id="PF00501">
    <property type="entry name" value="AMP-binding"/>
    <property type="match status" value="1"/>
</dbReference>
<evidence type="ECO:0000256" key="5">
    <source>
        <dbReference type="ARBA" id="ARBA00032875"/>
    </source>
</evidence>
<dbReference type="InterPro" id="IPR042099">
    <property type="entry name" value="ANL_N_sf"/>
</dbReference>
<keyword evidence="9" id="KW-1185">Reference proteome</keyword>
<feature type="compositionally biased region" description="Gly residues" evidence="6">
    <location>
        <begin position="465"/>
        <end position="484"/>
    </location>
</feature>
<accession>A0ABS2I487</accession>
<protein>
    <recommendedName>
        <fullName evidence="5">Acyl-CoA synthetase</fullName>
    </recommendedName>
</protein>
<evidence type="ECO:0000313" key="8">
    <source>
        <dbReference type="EMBL" id="MBM7056690.1"/>
    </source>
</evidence>
<feature type="domain" description="AMP-dependent synthetase/ligase" evidence="7">
    <location>
        <begin position="28"/>
        <end position="503"/>
    </location>
</feature>
<evidence type="ECO:0000256" key="4">
    <source>
        <dbReference type="ARBA" id="ARBA00023098"/>
    </source>
</evidence>
<comment type="similarity">
    <text evidence="1">Belongs to the ATP-dependent AMP-binding enzyme family.</text>
</comment>
<evidence type="ECO:0000313" key="9">
    <source>
        <dbReference type="Proteomes" id="UP000712045"/>
    </source>
</evidence>
<dbReference type="SUPFAM" id="SSF56801">
    <property type="entry name" value="Acetyl-CoA synthetase-like"/>
    <property type="match status" value="1"/>
</dbReference>
<feature type="region of interest" description="Disordered" evidence="6">
    <location>
        <begin position="454"/>
        <end position="484"/>
    </location>
</feature>
<sequence>MSEPDALSSPYPLSQLPAPPTLAALADWAGARYGGRPALRFRSPDEPKGWQEVSYEQLRTLIRTVARGLMGLDVAPGDRVAILGETRPEWTYAHLGVLTAGAVVVPVYPTAGDEEVVWVLGDSGATVVICEDAVQAGKVERLRDRLPGVRAVVRMSGATEESLALLELPGPDAESALGVHGAPGTLGTPGRLDIHGPPDASGTSDATGPLDGLDGLDARIVARSADDLAAIVYTSGTTGPPKGCRVTHGNIAAVRDGTLDLIPSEEGDSTYLYLPLAHTMAQLVEFKTLLQGTTLIYFGGRIEDVVAELAEARPTHLPSVPRLFEKVHSVVLSLAEGQEGGRERFEEAVRTGVAVAELRERGEEPDAELAQAWREADERLFSLVRGAFGGRLKWALTGAAPIAPATLDFLRACGIAIFEGYGMTESGGVISLNHPAALRYGSVGRPMPGCEVRIDSPRRESGVESGDGAGGDGTDGAAAGGGVGPGVEGEVLTRGPHVFGGYHGDPAATSAVLDADGWLRTGDLGHLDEDGYLFITGRRKDLIITSGGKNLTPSLTEFALQQSRFVSRAVMVGDRRPHPVALITLDTDELRGWAEREGVSLGPRPARDERVRELVQEAVDTANAQLSRPARIRAFALLDEDFDVTGGLLTPSLKVRRPAVLARYAREIDALYGPGRGRDTGPA</sequence>
<dbReference type="EMBL" id="JAFEUF010000137">
    <property type="protein sequence ID" value="MBM7056690.1"/>
    <property type="molecule type" value="Genomic_DNA"/>
</dbReference>
<dbReference type="PANTHER" id="PTHR43272">
    <property type="entry name" value="LONG-CHAIN-FATTY-ACID--COA LIGASE"/>
    <property type="match status" value="1"/>
</dbReference>
<dbReference type="CDD" id="cd05907">
    <property type="entry name" value="VL_LC_FACS_like"/>
    <property type="match status" value="1"/>
</dbReference>
<evidence type="ECO:0000256" key="1">
    <source>
        <dbReference type="ARBA" id="ARBA00006432"/>
    </source>
</evidence>
<evidence type="ECO:0000259" key="7">
    <source>
        <dbReference type="Pfam" id="PF00501"/>
    </source>
</evidence>
<keyword evidence="2" id="KW-0436">Ligase</keyword>
<evidence type="ECO:0000256" key="2">
    <source>
        <dbReference type="ARBA" id="ARBA00022598"/>
    </source>
</evidence>
<name>A0ABS2I487_9ACTN</name>
<dbReference type="PROSITE" id="PS00455">
    <property type="entry name" value="AMP_BINDING"/>
    <property type="match status" value="1"/>
</dbReference>
<dbReference type="RefSeq" id="WP_205084867.1">
    <property type="nucleotide sequence ID" value="NZ_JAFEUF010000137.1"/>
</dbReference>
<dbReference type="Gene3D" id="3.40.50.12780">
    <property type="entry name" value="N-terminal domain of ligase-like"/>
    <property type="match status" value="1"/>
</dbReference>
<keyword evidence="4" id="KW-0443">Lipid metabolism</keyword>
<dbReference type="Proteomes" id="UP000712045">
    <property type="component" value="Unassembled WGS sequence"/>
</dbReference>